<dbReference type="EMBL" id="VIWT01000001">
    <property type="protein sequence ID" value="TWF99023.1"/>
    <property type="molecule type" value="Genomic_DNA"/>
</dbReference>
<accession>A0A561UI32</accession>
<dbReference type="Proteomes" id="UP000317940">
    <property type="component" value="Unassembled WGS sequence"/>
</dbReference>
<proteinExistence type="predicted"/>
<name>A0A561UI32_9ACTN</name>
<organism evidence="1 2">
    <name type="scientific">Kitasatospora viridis</name>
    <dbReference type="NCBI Taxonomy" id="281105"/>
    <lineage>
        <taxon>Bacteria</taxon>
        <taxon>Bacillati</taxon>
        <taxon>Actinomycetota</taxon>
        <taxon>Actinomycetes</taxon>
        <taxon>Kitasatosporales</taxon>
        <taxon>Streptomycetaceae</taxon>
        <taxon>Kitasatospora</taxon>
    </lineage>
</organism>
<sequence>MPTEVAGVVLRGRVFFAGESKVWGGGMAFYEVGDGEVPARAYRVTAGQFGDVVAQEMGRAVGGEVDLRRVLADGRDELGPGRYETLLLVGEAGGEPMLTFTAPWGAAGAELHPPSAAYLRQLAAGLREAHGWGTGRIAEYLASRPGAAGHWSAQAVAGVVARE</sequence>
<evidence type="ECO:0000313" key="1">
    <source>
        <dbReference type="EMBL" id="TWF99023.1"/>
    </source>
</evidence>
<keyword evidence="2" id="KW-1185">Reference proteome</keyword>
<comment type="caution">
    <text evidence="1">The sequence shown here is derived from an EMBL/GenBank/DDBJ whole genome shotgun (WGS) entry which is preliminary data.</text>
</comment>
<gene>
    <name evidence="1" type="ORF">FHX73_112858</name>
</gene>
<protein>
    <submittedName>
        <fullName evidence="1">Uncharacterized protein</fullName>
    </submittedName>
</protein>
<evidence type="ECO:0000313" key="2">
    <source>
        <dbReference type="Proteomes" id="UP000317940"/>
    </source>
</evidence>
<dbReference type="RefSeq" id="WP_246213524.1">
    <property type="nucleotide sequence ID" value="NZ_BAAAMZ010000011.1"/>
</dbReference>
<reference evidence="1 2" key="1">
    <citation type="submission" date="2019-06" db="EMBL/GenBank/DDBJ databases">
        <title>Sequencing the genomes of 1000 actinobacteria strains.</title>
        <authorList>
            <person name="Klenk H.-P."/>
        </authorList>
    </citation>
    <scope>NUCLEOTIDE SEQUENCE [LARGE SCALE GENOMIC DNA]</scope>
    <source>
        <strain evidence="1 2">DSM 44826</strain>
    </source>
</reference>
<dbReference type="Gene3D" id="3.10.490.10">
    <property type="entry name" value="Gamma-glutamyl cyclotransferase-like"/>
    <property type="match status" value="1"/>
</dbReference>
<dbReference type="AlphaFoldDB" id="A0A561UI32"/>